<reference evidence="2 3" key="1">
    <citation type="submission" date="2018-08" db="EMBL/GenBank/DDBJ databases">
        <title>Jishengella sp. nov., isolated from a root of Azadirachta indica A. Juss. var. siamensis Valenton.</title>
        <authorList>
            <person name="Kuncharoen N."/>
            <person name="Tanasupawat S."/>
            <person name="Kudo T."/>
            <person name="Ohkuma M."/>
        </authorList>
    </citation>
    <scope>NUCLEOTIDE SEQUENCE [LARGE SCALE GENOMIC DNA]</scope>
    <source>
        <strain evidence="2 3">AZ1-13</strain>
    </source>
</reference>
<protein>
    <submittedName>
        <fullName evidence="2">VOC family protein</fullName>
    </submittedName>
</protein>
<proteinExistence type="predicted"/>
<sequence length="133" mass="14498">MTSTVHWIDFDCADPYAMATFWAEATGMRHDPDNKPGEEECALFSGPDDADGGLLFQRVPEGKTAKNRVHLDLKPTDRTRDEEVERLLGLGASLVADQRRPDGTGWVVLADPEGNELCVERGAAERAEAAGQS</sequence>
<gene>
    <name evidence="2" type="ORF">D2L64_04685</name>
</gene>
<dbReference type="Gene3D" id="3.10.180.10">
    <property type="entry name" value="2,3-Dihydroxybiphenyl 1,2-Dioxygenase, domain 1"/>
    <property type="match status" value="1"/>
</dbReference>
<keyword evidence="3" id="KW-1185">Reference proteome</keyword>
<dbReference type="RefSeq" id="WP_119573404.1">
    <property type="nucleotide sequence ID" value="NZ_QXEC01000002.1"/>
</dbReference>
<dbReference type="Proteomes" id="UP000283832">
    <property type="component" value="Unassembled WGS sequence"/>
</dbReference>
<evidence type="ECO:0000313" key="2">
    <source>
        <dbReference type="EMBL" id="RIV40888.1"/>
    </source>
</evidence>
<dbReference type="InterPro" id="IPR029068">
    <property type="entry name" value="Glyas_Bleomycin-R_OHBP_Dase"/>
</dbReference>
<organism evidence="2 3">
    <name type="scientific">Micromonospora radicis</name>
    <dbReference type="NCBI Taxonomy" id="1894971"/>
    <lineage>
        <taxon>Bacteria</taxon>
        <taxon>Bacillati</taxon>
        <taxon>Actinomycetota</taxon>
        <taxon>Actinomycetes</taxon>
        <taxon>Micromonosporales</taxon>
        <taxon>Micromonosporaceae</taxon>
        <taxon>Micromonospora</taxon>
    </lineage>
</organism>
<dbReference type="PANTHER" id="PTHR35908">
    <property type="entry name" value="HYPOTHETICAL FUSION PROTEIN"/>
    <property type="match status" value="1"/>
</dbReference>
<dbReference type="AlphaFoldDB" id="A0A418N123"/>
<dbReference type="SUPFAM" id="SSF54593">
    <property type="entry name" value="Glyoxalase/Bleomycin resistance protein/Dihydroxybiphenyl dioxygenase"/>
    <property type="match status" value="1"/>
</dbReference>
<dbReference type="Pfam" id="PF18029">
    <property type="entry name" value="Glyoxalase_6"/>
    <property type="match status" value="1"/>
</dbReference>
<dbReference type="CDD" id="cd06587">
    <property type="entry name" value="VOC"/>
    <property type="match status" value="1"/>
</dbReference>
<dbReference type="EMBL" id="QXEC01000002">
    <property type="protein sequence ID" value="RIV40888.1"/>
    <property type="molecule type" value="Genomic_DNA"/>
</dbReference>
<name>A0A418N123_9ACTN</name>
<comment type="caution">
    <text evidence="2">The sequence shown here is derived from an EMBL/GenBank/DDBJ whole genome shotgun (WGS) entry which is preliminary data.</text>
</comment>
<feature type="domain" description="Glyoxalase-like" evidence="1">
    <location>
        <begin position="8"/>
        <end position="119"/>
    </location>
</feature>
<accession>A0A418N123</accession>
<evidence type="ECO:0000259" key="1">
    <source>
        <dbReference type="Pfam" id="PF18029"/>
    </source>
</evidence>
<evidence type="ECO:0000313" key="3">
    <source>
        <dbReference type="Proteomes" id="UP000283832"/>
    </source>
</evidence>
<dbReference type="PANTHER" id="PTHR35908:SF1">
    <property type="entry name" value="CONSERVED PROTEIN"/>
    <property type="match status" value="1"/>
</dbReference>
<dbReference type="InterPro" id="IPR041581">
    <property type="entry name" value="Glyoxalase_6"/>
</dbReference>
<dbReference type="OrthoDB" id="3212826at2"/>